<feature type="domain" description="GIY-YIG" evidence="2">
    <location>
        <begin position="1"/>
        <end position="76"/>
    </location>
</feature>
<dbReference type="InterPro" id="IPR000305">
    <property type="entry name" value="GIY-YIG_endonuc"/>
</dbReference>
<evidence type="ECO:0000256" key="1">
    <source>
        <dbReference type="ARBA" id="ARBA00007435"/>
    </source>
</evidence>
<dbReference type="Pfam" id="PF01541">
    <property type="entry name" value="GIY-YIG"/>
    <property type="match status" value="1"/>
</dbReference>
<dbReference type="InterPro" id="IPR050190">
    <property type="entry name" value="UPF0213_domain"/>
</dbReference>
<dbReference type="Gene3D" id="3.40.1440.10">
    <property type="entry name" value="GIY-YIG endonuclease"/>
    <property type="match status" value="1"/>
</dbReference>
<sequence length="87" mass="10449">MFSYVYILRSEKDGKMYIGCTDNLQKRLREHNAGGSFATQTRIPLTLIYYEAYPHRKDAEQREKFFKTGWGRQYMQRALKHYFSAKI</sequence>
<dbReference type="STRING" id="1802401.A3B21_02795"/>
<comment type="caution">
    <text evidence="3">The sequence shown here is derived from an EMBL/GenBank/DDBJ whole genome shotgun (WGS) entry which is preliminary data.</text>
</comment>
<dbReference type="SUPFAM" id="SSF82771">
    <property type="entry name" value="GIY-YIG endonuclease"/>
    <property type="match status" value="1"/>
</dbReference>
<protein>
    <recommendedName>
        <fullName evidence="2">GIY-YIG domain-containing protein</fullName>
    </recommendedName>
</protein>
<reference evidence="3 4" key="1">
    <citation type="journal article" date="2016" name="Nat. Commun.">
        <title>Thousands of microbial genomes shed light on interconnected biogeochemical processes in an aquifer system.</title>
        <authorList>
            <person name="Anantharaman K."/>
            <person name="Brown C.T."/>
            <person name="Hug L.A."/>
            <person name="Sharon I."/>
            <person name="Castelle C.J."/>
            <person name="Probst A.J."/>
            <person name="Thomas B.C."/>
            <person name="Singh A."/>
            <person name="Wilkins M.J."/>
            <person name="Karaoz U."/>
            <person name="Brodie E.L."/>
            <person name="Williams K.H."/>
            <person name="Hubbard S.S."/>
            <person name="Banfield J.F."/>
        </authorList>
    </citation>
    <scope>NUCLEOTIDE SEQUENCE [LARGE SCALE GENOMIC DNA]</scope>
</reference>
<dbReference type="InterPro" id="IPR035901">
    <property type="entry name" value="GIY-YIG_endonuc_sf"/>
</dbReference>
<evidence type="ECO:0000259" key="2">
    <source>
        <dbReference type="PROSITE" id="PS50164"/>
    </source>
</evidence>
<dbReference type="EMBL" id="MGEJ01000009">
    <property type="protein sequence ID" value="OGL81192.1"/>
    <property type="molecule type" value="Genomic_DNA"/>
</dbReference>
<organism evidence="3 4">
    <name type="scientific">Candidatus Uhrbacteria bacterium RIFCSPLOWO2_01_FULL_47_24</name>
    <dbReference type="NCBI Taxonomy" id="1802401"/>
    <lineage>
        <taxon>Bacteria</taxon>
        <taxon>Candidatus Uhriibacteriota</taxon>
    </lineage>
</organism>
<dbReference type="AlphaFoldDB" id="A0A1F7USB8"/>
<accession>A0A1F7USB8</accession>
<name>A0A1F7USB8_9BACT</name>
<gene>
    <name evidence="3" type="ORF">A3B21_02795</name>
</gene>
<proteinExistence type="inferred from homology"/>
<dbReference type="PANTHER" id="PTHR34477:SF1">
    <property type="entry name" value="UPF0213 PROTEIN YHBQ"/>
    <property type="match status" value="1"/>
</dbReference>
<evidence type="ECO:0000313" key="3">
    <source>
        <dbReference type="EMBL" id="OGL81192.1"/>
    </source>
</evidence>
<dbReference type="PANTHER" id="PTHR34477">
    <property type="entry name" value="UPF0213 PROTEIN YHBQ"/>
    <property type="match status" value="1"/>
</dbReference>
<evidence type="ECO:0000313" key="4">
    <source>
        <dbReference type="Proteomes" id="UP000176897"/>
    </source>
</evidence>
<dbReference type="PROSITE" id="PS50164">
    <property type="entry name" value="GIY_YIG"/>
    <property type="match status" value="1"/>
</dbReference>
<comment type="similarity">
    <text evidence="1">Belongs to the UPF0213 family.</text>
</comment>
<dbReference type="Proteomes" id="UP000176897">
    <property type="component" value="Unassembled WGS sequence"/>
</dbReference>
<dbReference type="CDD" id="cd10449">
    <property type="entry name" value="GIY-YIG_SLX1_like"/>
    <property type="match status" value="1"/>
</dbReference>